<dbReference type="Pfam" id="PF06278">
    <property type="entry name" value="CNDH2_N"/>
    <property type="match status" value="1"/>
</dbReference>
<dbReference type="AlphaFoldDB" id="A0A915NYK8"/>
<proteinExistence type="predicted"/>
<evidence type="ECO:0000313" key="2">
    <source>
        <dbReference type="Proteomes" id="UP000887560"/>
    </source>
</evidence>
<keyword evidence="2" id="KW-1185">Reference proteome</keyword>
<organism evidence="2 3">
    <name type="scientific">Meloidogyne floridensis</name>
    <dbReference type="NCBI Taxonomy" id="298350"/>
    <lineage>
        <taxon>Eukaryota</taxon>
        <taxon>Metazoa</taxon>
        <taxon>Ecdysozoa</taxon>
        <taxon>Nematoda</taxon>
        <taxon>Chromadorea</taxon>
        <taxon>Rhabditida</taxon>
        <taxon>Tylenchina</taxon>
        <taxon>Tylenchomorpha</taxon>
        <taxon>Tylenchoidea</taxon>
        <taxon>Meloidogynidae</taxon>
        <taxon>Meloidogyninae</taxon>
        <taxon>Meloidogyne</taxon>
    </lineage>
</organism>
<dbReference type="Proteomes" id="UP000887560">
    <property type="component" value="Unplaced"/>
</dbReference>
<evidence type="ECO:0000313" key="3">
    <source>
        <dbReference type="WBParaSite" id="scf7180000422659.g9386"/>
    </source>
</evidence>
<accession>A0A915NYK8</accession>
<name>A0A915NYK8_9BILA</name>
<dbReference type="WBParaSite" id="scf7180000422659.g9386">
    <property type="protein sequence ID" value="scf7180000422659.g9386"/>
    <property type="gene ID" value="scf7180000422659.g9386"/>
</dbReference>
<evidence type="ECO:0000259" key="1">
    <source>
        <dbReference type="Pfam" id="PF06278"/>
    </source>
</evidence>
<reference evidence="3" key="1">
    <citation type="submission" date="2022-11" db="UniProtKB">
        <authorList>
            <consortium name="WormBaseParasite"/>
        </authorList>
    </citation>
    <scope>IDENTIFICATION</scope>
</reference>
<protein>
    <submittedName>
        <fullName evidence="3">Condensin II complex subunit H2 N-terminal domain-containing protein</fullName>
    </submittedName>
</protein>
<feature type="domain" description="Condensin II complex subunit H2 N-terminal" evidence="1">
    <location>
        <begin position="13"/>
        <end position="46"/>
    </location>
</feature>
<sequence length="77" mass="8826">MTTEIFDFDGAGERYKFLLQPVKDLATNWDVDIAKTLEDYIQKVVEDDSNAVLVGSDGRRKVFVFIFKLGFTFKAEL</sequence>
<dbReference type="InterPro" id="IPR009378">
    <property type="entry name" value="H2_N"/>
</dbReference>